<evidence type="ECO:0000313" key="2">
    <source>
        <dbReference type="EMBL" id="WWC68123.1"/>
    </source>
</evidence>
<dbReference type="InterPro" id="IPR000120">
    <property type="entry name" value="Amidase"/>
</dbReference>
<name>A0AAJ8MNR0_9TREE</name>
<sequence length="459" mass="50221">MTIPSNFLTATETIKLVSQGDLTVEQIALDHIKRYDERQTTIGAWVYMDRERVLSEARRLDSIPKEKRGPLHGTVLAVKDMMNTQDMPTQHGSPIYKDSHPGVDAACVAICRAAGALIFGKTHTTEFACSSIGPKGCGNPYDITRTPGGSSSGSGAAVRDFQCSLAFGTQTGGSTIRPASFNGIFGIKPTWGAISTWGLKPYAPTLDTVGLFARSIEDLKLFLSIFDIPSNIPNSISILQKKPLSNCKFAYIKTDQWVKPSFELSKTWEKSSILLKESGAEIIELKLPKEFEGISGGLAWIINKSEGKVSFQNEFQNQNQLLSSFIHNEIYDNSEEISKKKITEAYDKVASLRPIIDEIASQYDAIITPSVESEAPLGLGWTGSPKFCAMWTSLHVPCVHIPGFAGDNGMPIGLTLVGPRYDEQRLLSVAEVVAQVWARADEDKLNKIPVPDGVRHLTV</sequence>
<evidence type="ECO:0000313" key="3">
    <source>
        <dbReference type="Proteomes" id="UP000094020"/>
    </source>
</evidence>
<dbReference type="Proteomes" id="UP000094020">
    <property type="component" value="Chromosome 2"/>
</dbReference>
<dbReference type="KEGG" id="kpin:30175232"/>
<dbReference type="GeneID" id="30175232"/>
<reference evidence="2" key="2">
    <citation type="submission" date="2024-02" db="EMBL/GenBank/DDBJ databases">
        <title>Comparative genomics of Cryptococcus and Kwoniella reveals pathogenesis evolution and contrasting modes of karyotype evolution via chromosome fusion or intercentromeric recombination.</title>
        <authorList>
            <person name="Coelho M.A."/>
            <person name="David-Palma M."/>
            <person name="Shea T."/>
            <person name="Bowers K."/>
            <person name="McGinley-Smith S."/>
            <person name="Mohammad A.W."/>
            <person name="Gnirke A."/>
            <person name="Yurkov A.M."/>
            <person name="Nowrousian M."/>
            <person name="Sun S."/>
            <person name="Cuomo C.A."/>
            <person name="Heitman J."/>
        </authorList>
    </citation>
    <scope>NUCLEOTIDE SEQUENCE</scope>
    <source>
        <strain evidence="2">CBS 10737</strain>
    </source>
</reference>
<accession>A0AAJ8MNR0</accession>
<dbReference type="Gene3D" id="3.90.1300.10">
    <property type="entry name" value="Amidase signature (AS) domain"/>
    <property type="match status" value="1"/>
</dbReference>
<dbReference type="RefSeq" id="XP_070058597.1">
    <property type="nucleotide sequence ID" value="XM_070202496.1"/>
</dbReference>
<dbReference type="InterPro" id="IPR036928">
    <property type="entry name" value="AS_sf"/>
</dbReference>
<dbReference type="GO" id="GO:0003824">
    <property type="term" value="F:catalytic activity"/>
    <property type="evidence" value="ECO:0007669"/>
    <property type="project" value="InterPro"/>
</dbReference>
<dbReference type="InterPro" id="IPR023631">
    <property type="entry name" value="Amidase_dom"/>
</dbReference>
<dbReference type="SUPFAM" id="SSF75304">
    <property type="entry name" value="Amidase signature (AS) enzymes"/>
    <property type="match status" value="1"/>
</dbReference>
<proteinExistence type="predicted"/>
<evidence type="ECO:0000259" key="1">
    <source>
        <dbReference type="Pfam" id="PF01425"/>
    </source>
</evidence>
<dbReference type="Pfam" id="PF01425">
    <property type="entry name" value="Amidase"/>
    <property type="match status" value="1"/>
</dbReference>
<organism evidence="2 3">
    <name type="scientific">Kwoniella pini CBS 10737</name>
    <dbReference type="NCBI Taxonomy" id="1296096"/>
    <lineage>
        <taxon>Eukaryota</taxon>
        <taxon>Fungi</taxon>
        <taxon>Dikarya</taxon>
        <taxon>Basidiomycota</taxon>
        <taxon>Agaricomycotina</taxon>
        <taxon>Tremellomycetes</taxon>
        <taxon>Tremellales</taxon>
        <taxon>Cryptococcaceae</taxon>
        <taxon>Kwoniella</taxon>
    </lineage>
</organism>
<dbReference type="PANTHER" id="PTHR11895:SF151">
    <property type="entry name" value="GLUTAMYL-TRNA(GLN) AMIDOTRANSFERASE SUBUNIT A"/>
    <property type="match status" value="1"/>
</dbReference>
<reference evidence="2" key="1">
    <citation type="submission" date="2013-07" db="EMBL/GenBank/DDBJ databases">
        <authorList>
            <consortium name="The Broad Institute Genome Sequencing Platform"/>
            <person name="Cuomo C."/>
            <person name="Litvintseva A."/>
            <person name="Chen Y."/>
            <person name="Heitman J."/>
            <person name="Sun S."/>
            <person name="Springer D."/>
            <person name="Dromer F."/>
            <person name="Young S.K."/>
            <person name="Zeng Q."/>
            <person name="Gargeya S."/>
            <person name="Fitzgerald M."/>
            <person name="Abouelleil A."/>
            <person name="Alvarado L."/>
            <person name="Berlin A.M."/>
            <person name="Chapman S.B."/>
            <person name="Dewar J."/>
            <person name="Goldberg J."/>
            <person name="Griggs A."/>
            <person name="Gujja S."/>
            <person name="Hansen M."/>
            <person name="Howarth C."/>
            <person name="Imamovic A."/>
            <person name="Larimer J."/>
            <person name="McCowan C."/>
            <person name="Murphy C."/>
            <person name="Pearson M."/>
            <person name="Priest M."/>
            <person name="Roberts A."/>
            <person name="Saif S."/>
            <person name="Shea T."/>
            <person name="Sykes S."/>
            <person name="Wortman J."/>
            <person name="Nusbaum C."/>
            <person name="Birren B."/>
        </authorList>
    </citation>
    <scope>NUCLEOTIDE SEQUENCE</scope>
    <source>
        <strain evidence="2">CBS 10737</strain>
    </source>
</reference>
<dbReference type="AlphaFoldDB" id="A0AAJ8MNR0"/>
<dbReference type="EMBL" id="CP144520">
    <property type="protein sequence ID" value="WWC68123.1"/>
    <property type="molecule type" value="Genomic_DNA"/>
</dbReference>
<feature type="domain" description="Amidase" evidence="1">
    <location>
        <begin position="31"/>
        <end position="427"/>
    </location>
</feature>
<protein>
    <recommendedName>
        <fullName evidence="1">Amidase domain-containing protein</fullName>
    </recommendedName>
</protein>
<keyword evidence="3" id="KW-1185">Reference proteome</keyword>
<dbReference type="PANTHER" id="PTHR11895">
    <property type="entry name" value="TRANSAMIDASE"/>
    <property type="match status" value="1"/>
</dbReference>
<gene>
    <name evidence="2" type="ORF">I206_102044</name>
</gene>